<dbReference type="Gene3D" id="3.40.50.720">
    <property type="entry name" value="NAD(P)-binding Rossmann-like Domain"/>
    <property type="match status" value="1"/>
</dbReference>
<evidence type="ECO:0000313" key="3">
    <source>
        <dbReference type="Proteomes" id="UP001500604"/>
    </source>
</evidence>
<dbReference type="CDD" id="cd01483">
    <property type="entry name" value="E1_enzyme_family"/>
    <property type="match status" value="1"/>
</dbReference>
<sequence>MDVKFSFDYSRAFSRNVGWFSPEEQELLKYKRVAIAGAGGVGGIHILTLARLGIGRFHLSDFDTFEIENMNRQVGANMSTLGCSKLQVMVDQLKSINPDVDIKVFPKGVNENNLDAFLEGVDCYLDALDFFALNIRRLLFKKCEDKGVPATTVAPLGMGAAVLNFLPGHMSFEDYFCFDGHSEQEQYLRFLVGLAPARLHTAYLVDPATVSLADKRGPSTIIGCEMAGALAASQVVKLLLNRGDTIAAPRGLQMDGYTNQLKLTWRPWGNRNPLQRLAIHFGRKALIDQKTPVKPFAEPETVAQNVIDHARWAPSGDNAQPWRFELNSDSVFTVHTSDTSDTVVYDLHGWSSLLAIGGLLETIEIAATLFSHQASIQQVRTERRRSPVFQVKLIPDDTCKVSPLAPYIKLRTVQRRSMGTRALNVHEKMTMERALPEDVDVIWLESQPQKNKVAKLLFANGKTRLTMKEAYPIHRAVIDWEKPVKSPDKIPIKAVGVDRLTAIVFKWTMASWRRVRFLNACLAGTWWTRIQLDWLPARNSAAHFALVARSNPDNQNDYLSAGRAIQRFWLTASTLNLGFQPQQTPVIFNQYLNQSIRFTDSKRVLHHARKVKYRFDHMFGDKAERVVFMGRLGRSQLPASRSIRKNWSELLVEPVTQ</sequence>
<comment type="caution">
    <text evidence="2">The sequence shown here is derived from an EMBL/GenBank/DDBJ whole genome shotgun (WGS) entry which is preliminary data.</text>
</comment>
<dbReference type="Gene3D" id="3.40.109.10">
    <property type="entry name" value="NADH Oxidase"/>
    <property type="match status" value="2"/>
</dbReference>
<name>A0ABP8V4D7_9GAMM</name>
<dbReference type="NCBIfam" id="NF006077">
    <property type="entry name" value="PRK08223.1"/>
    <property type="match status" value="1"/>
</dbReference>
<dbReference type="EMBL" id="BAABFL010000418">
    <property type="protein sequence ID" value="GAA4650757.1"/>
    <property type="molecule type" value="Genomic_DNA"/>
</dbReference>
<dbReference type="Pfam" id="PF00899">
    <property type="entry name" value="ThiF"/>
    <property type="match status" value="1"/>
</dbReference>
<evidence type="ECO:0000259" key="1">
    <source>
        <dbReference type="Pfam" id="PF00899"/>
    </source>
</evidence>
<dbReference type="InterPro" id="IPR000594">
    <property type="entry name" value="ThiF_NAD_FAD-bd"/>
</dbReference>
<evidence type="ECO:0000313" key="2">
    <source>
        <dbReference type="EMBL" id="GAA4650757.1"/>
    </source>
</evidence>
<dbReference type="InterPro" id="IPR000415">
    <property type="entry name" value="Nitroreductase-like"/>
</dbReference>
<reference evidence="3" key="1">
    <citation type="journal article" date="2019" name="Int. J. Syst. Evol. Microbiol.">
        <title>The Global Catalogue of Microorganisms (GCM) 10K type strain sequencing project: providing services to taxonomists for standard genome sequencing and annotation.</title>
        <authorList>
            <consortium name="The Broad Institute Genomics Platform"/>
            <consortium name="The Broad Institute Genome Sequencing Center for Infectious Disease"/>
            <person name="Wu L."/>
            <person name="Ma J."/>
        </authorList>
    </citation>
    <scope>NUCLEOTIDE SEQUENCE [LARGE SCALE GENOMIC DNA]</scope>
    <source>
        <strain evidence="3">JCM 17805</strain>
    </source>
</reference>
<dbReference type="Proteomes" id="UP001500604">
    <property type="component" value="Unassembled WGS sequence"/>
</dbReference>
<feature type="domain" description="THIF-type NAD/FAD binding fold" evidence="1">
    <location>
        <begin position="14"/>
        <end position="262"/>
    </location>
</feature>
<organism evidence="2 3">
    <name type="scientific">Kistimonas scapharcae</name>
    <dbReference type="NCBI Taxonomy" id="1036133"/>
    <lineage>
        <taxon>Bacteria</taxon>
        <taxon>Pseudomonadati</taxon>
        <taxon>Pseudomonadota</taxon>
        <taxon>Gammaproteobacteria</taxon>
        <taxon>Oceanospirillales</taxon>
        <taxon>Endozoicomonadaceae</taxon>
        <taxon>Kistimonas</taxon>
    </lineage>
</organism>
<proteinExistence type="predicted"/>
<dbReference type="PANTHER" id="PTHR43267:SF1">
    <property type="entry name" value="TRNA THREONYLCARBAMOYLADENOSINE DEHYDRATASE"/>
    <property type="match status" value="1"/>
</dbReference>
<dbReference type="InterPro" id="IPR045886">
    <property type="entry name" value="ThiF/MoeB/HesA"/>
</dbReference>
<gene>
    <name evidence="2" type="ORF">GCM10023116_30400</name>
</gene>
<dbReference type="InterPro" id="IPR035985">
    <property type="entry name" value="Ubiquitin-activating_enz"/>
</dbReference>
<dbReference type="SUPFAM" id="SSF55469">
    <property type="entry name" value="FMN-dependent nitroreductase-like"/>
    <property type="match status" value="1"/>
</dbReference>
<protein>
    <recommendedName>
        <fullName evidence="1">THIF-type NAD/FAD binding fold domain-containing protein</fullName>
    </recommendedName>
</protein>
<keyword evidence="3" id="KW-1185">Reference proteome</keyword>
<dbReference type="PANTHER" id="PTHR43267">
    <property type="entry name" value="TRNA THREONYLCARBAMOYLADENOSINE DEHYDRATASE"/>
    <property type="match status" value="1"/>
</dbReference>
<accession>A0ABP8V4D7</accession>
<dbReference type="SUPFAM" id="SSF69572">
    <property type="entry name" value="Activating enzymes of the ubiquitin-like proteins"/>
    <property type="match status" value="1"/>
</dbReference>